<reference evidence="1" key="2">
    <citation type="submission" date="2014-03" db="EMBL/GenBank/DDBJ databases">
        <authorList>
            <person name="Genoscope - CEA"/>
        </authorList>
    </citation>
    <scope>NUCLEOTIDE SEQUENCE</scope>
</reference>
<dbReference type="PaxDb" id="8022-A0A060YZ36"/>
<evidence type="ECO:0000313" key="2">
    <source>
        <dbReference type="Proteomes" id="UP000193380"/>
    </source>
</evidence>
<gene>
    <name evidence="1" type="ORF">GSONMT00048851001</name>
</gene>
<dbReference type="AlphaFoldDB" id="A0A060YZ36"/>
<protein>
    <submittedName>
        <fullName evidence="1">Uncharacterized protein</fullName>
    </submittedName>
</protein>
<proteinExistence type="predicted"/>
<dbReference type="EMBL" id="FR917221">
    <property type="protein sequence ID" value="CDQ94265.1"/>
    <property type="molecule type" value="Genomic_DNA"/>
</dbReference>
<reference evidence="1" key="1">
    <citation type="journal article" date="2014" name="Nat. Commun.">
        <title>The rainbow trout genome provides novel insights into evolution after whole-genome duplication in vertebrates.</title>
        <authorList>
            <person name="Berthelot C."/>
            <person name="Brunet F."/>
            <person name="Chalopin D."/>
            <person name="Juanchich A."/>
            <person name="Bernard M."/>
            <person name="Noel B."/>
            <person name="Bento P."/>
            <person name="Da Silva C."/>
            <person name="Labadie K."/>
            <person name="Alberti A."/>
            <person name="Aury J.M."/>
            <person name="Louis A."/>
            <person name="Dehais P."/>
            <person name="Bardou P."/>
            <person name="Montfort J."/>
            <person name="Klopp C."/>
            <person name="Cabau C."/>
            <person name="Gaspin C."/>
            <person name="Thorgaard G.H."/>
            <person name="Boussaha M."/>
            <person name="Quillet E."/>
            <person name="Guyomard R."/>
            <person name="Galiana D."/>
            <person name="Bobe J."/>
            <person name="Volff J.N."/>
            <person name="Genet C."/>
            <person name="Wincker P."/>
            <person name="Jaillon O."/>
            <person name="Roest Crollius H."/>
            <person name="Guiguen Y."/>
        </authorList>
    </citation>
    <scope>NUCLEOTIDE SEQUENCE [LARGE SCALE GENOMIC DNA]</scope>
</reference>
<dbReference type="Proteomes" id="UP000193380">
    <property type="component" value="Unassembled WGS sequence"/>
</dbReference>
<sequence length="263" mass="29080">MLWNCFAAGGTGALHKIDGIMMRKIMGYIEATSQDISQEVQAWSQIHTLAHTHIQSPLSQEASEVNETTALVKEALDTTERAQNAAIDAVKQAYNNTRGTLDLITSVESETAESELLLSNATLRLLQLERDVTLLRESSLDTSHRTQNTERLSETAKQDAERALQEFDSEVKGQYSVVEGLVVTKAVGVSDAKKRAELLQQEAKELLTQTSGKLQRLRELERSYAANQRTLEAKAGQLAGLEKTARQLLDDISQKVMIYSTCS</sequence>
<organism evidence="1 2">
    <name type="scientific">Oncorhynchus mykiss</name>
    <name type="common">Rainbow trout</name>
    <name type="synonym">Salmo gairdneri</name>
    <dbReference type="NCBI Taxonomy" id="8022"/>
    <lineage>
        <taxon>Eukaryota</taxon>
        <taxon>Metazoa</taxon>
        <taxon>Chordata</taxon>
        <taxon>Craniata</taxon>
        <taxon>Vertebrata</taxon>
        <taxon>Euteleostomi</taxon>
        <taxon>Actinopterygii</taxon>
        <taxon>Neopterygii</taxon>
        <taxon>Teleostei</taxon>
        <taxon>Protacanthopterygii</taxon>
        <taxon>Salmoniformes</taxon>
        <taxon>Salmonidae</taxon>
        <taxon>Salmoninae</taxon>
        <taxon>Oncorhynchus</taxon>
    </lineage>
</organism>
<dbReference type="STRING" id="8022.A0A060YZ36"/>
<name>A0A060YZ36_ONCMY</name>
<evidence type="ECO:0000313" key="1">
    <source>
        <dbReference type="EMBL" id="CDQ94265.1"/>
    </source>
</evidence>
<accession>A0A060YZ36</accession>